<dbReference type="EMBL" id="JAAEBW010000003">
    <property type="protein sequence ID" value="MBM1195198.1"/>
    <property type="molecule type" value="Genomic_DNA"/>
</dbReference>
<dbReference type="Pfam" id="PF06042">
    <property type="entry name" value="NTP_transf_6"/>
    <property type="match status" value="1"/>
</dbReference>
<organism evidence="1 2">
    <name type="scientific">Pseudomonas weihenstephanensis</name>
    <dbReference type="NCBI Taxonomy" id="1608994"/>
    <lineage>
        <taxon>Bacteria</taxon>
        <taxon>Pseudomonadati</taxon>
        <taxon>Pseudomonadota</taxon>
        <taxon>Gammaproteobacteria</taxon>
        <taxon>Pseudomonadales</taxon>
        <taxon>Pseudomonadaceae</taxon>
        <taxon>Pseudomonas</taxon>
    </lineage>
</organism>
<sequence>MQLTPETLVDIAMTNPVNVQIVSRLPSLGLSQCMLTAGCLFQAVWNHQSGLSPAAGVKDYDIFYFDTDLSWEAENEVILETQQLFKDLGVKVDIKNQARVHLWYGERFGRVYPALLSARDGVDRYLVAGTCIGFDPETGEVYAPYGLDDVGQGLLRPNPLNLQPDLFVPKARSYQARWPWLRILGASAQG</sequence>
<evidence type="ECO:0000313" key="2">
    <source>
        <dbReference type="Proteomes" id="UP000809529"/>
    </source>
</evidence>
<keyword evidence="2" id="KW-1185">Reference proteome</keyword>
<dbReference type="PANTHER" id="PTHR39166">
    <property type="entry name" value="BLL1166 PROTEIN"/>
    <property type="match status" value="1"/>
</dbReference>
<dbReference type="Proteomes" id="UP000809529">
    <property type="component" value="Unassembled WGS sequence"/>
</dbReference>
<gene>
    <name evidence="1" type="ORF">GYN02_08410</name>
</gene>
<dbReference type="InterPro" id="IPR009267">
    <property type="entry name" value="NTP_transf_6"/>
</dbReference>
<comment type="caution">
    <text evidence="1">The sequence shown here is derived from an EMBL/GenBank/DDBJ whole genome shotgun (WGS) entry which is preliminary data.</text>
</comment>
<name>A0ABS1ZFK8_9PSED</name>
<protein>
    <submittedName>
        <fullName evidence="1">Nucleotidyltransferase family protein</fullName>
    </submittedName>
</protein>
<dbReference type="PANTHER" id="PTHR39166:SF1">
    <property type="entry name" value="BLL1166 PROTEIN"/>
    <property type="match status" value="1"/>
</dbReference>
<accession>A0ABS1ZFK8</accession>
<proteinExistence type="predicted"/>
<reference evidence="1 2" key="1">
    <citation type="submission" date="2020-01" db="EMBL/GenBank/DDBJ databases">
        <title>Comparative genomics of meat spoilage bacteria.</title>
        <authorList>
            <person name="Hilgarth M."/>
            <person name="Vogel R.F."/>
        </authorList>
    </citation>
    <scope>NUCLEOTIDE SEQUENCE [LARGE SCALE GENOMIC DNA]</scope>
    <source>
        <strain evidence="1 2">TMW2.2077</strain>
    </source>
</reference>
<evidence type="ECO:0000313" key="1">
    <source>
        <dbReference type="EMBL" id="MBM1195198.1"/>
    </source>
</evidence>
<dbReference type="RefSeq" id="WP_203302633.1">
    <property type="nucleotide sequence ID" value="NZ_JAAEBW010000003.1"/>
</dbReference>